<dbReference type="InterPro" id="IPR029319">
    <property type="entry name" value="DNA_ligase_OB"/>
</dbReference>
<evidence type="ECO:0000256" key="7">
    <source>
        <dbReference type="ARBA" id="ARBA00023204"/>
    </source>
</evidence>
<protein>
    <recommendedName>
        <fullName evidence="3">DNA ligase</fullName>
    </recommendedName>
</protein>
<dbReference type="GO" id="GO:0006310">
    <property type="term" value="P:DNA recombination"/>
    <property type="evidence" value="ECO:0007669"/>
    <property type="project" value="InterPro"/>
</dbReference>
<dbReference type="SUPFAM" id="SSF56091">
    <property type="entry name" value="DNA ligase/mRNA capping enzyme, catalytic domain"/>
    <property type="match status" value="1"/>
</dbReference>
<dbReference type="KEGG" id="vg:26794613"/>
<dbReference type="GO" id="GO:0006260">
    <property type="term" value="P:DNA replication"/>
    <property type="evidence" value="ECO:0007669"/>
    <property type="project" value="UniProtKB-KW"/>
</dbReference>
<dbReference type="Pfam" id="PF14743">
    <property type="entry name" value="DNA_ligase_OB_2"/>
    <property type="match status" value="1"/>
</dbReference>
<dbReference type="SUPFAM" id="SSF50249">
    <property type="entry name" value="Nucleic acid-binding proteins"/>
    <property type="match status" value="1"/>
</dbReference>
<comment type="cofactor">
    <cofactor evidence="1">
        <name>a divalent metal cation</name>
        <dbReference type="ChEBI" id="CHEBI:60240"/>
    </cofactor>
</comment>
<dbReference type="Gene3D" id="2.40.50.140">
    <property type="entry name" value="Nucleic acid-binding proteins"/>
    <property type="match status" value="1"/>
</dbReference>
<evidence type="ECO:0000256" key="3">
    <source>
        <dbReference type="ARBA" id="ARBA00013308"/>
    </source>
</evidence>
<dbReference type="GO" id="GO:0003910">
    <property type="term" value="F:DNA ligase (ATP) activity"/>
    <property type="evidence" value="ECO:0007669"/>
    <property type="project" value="InterPro"/>
</dbReference>
<gene>
    <name evidence="9" type="primary">gp19</name>
</gene>
<keyword evidence="6" id="KW-0227">DNA damage</keyword>
<evidence type="ECO:0000259" key="8">
    <source>
        <dbReference type="PROSITE" id="PS50160"/>
    </source>
</evidence>
<proteinExistence type="inferred from homology"/>
<keyword evidence="10" id="KW-1185">Reference proteome</keyword>
<dbReference type="GO" id="GO:0005524">
    <property type="term" value="F:ATP binding"/>
    <property type="evidence" value="ECO:0007669"/>
    <property type="project" value="InterPro"/>
</dbReference>
<dbReference type="Pfam" id="PF01068">
    <property type="entry name" value="DNA_ligase_A_M"/>
    <property type="match status" value="1"/>
</dbReference>
<dbReference type="PROSITE" id="PS50160">
    <property type="entry name" value="DNA_LIGASE_A3"/>
    <property type="match status" value="1"/>
</dbReference>
<accession>A0A0K8IXB0</accession>
<dbReference type="Gene3D" id="3.30.470.30">
    <property type="entry name" value="DNA ligase/mRNA capping enzyme"/>
    <property type="match status" value="1"/>
</dbReference>
<dbReference type="InterPro" id="IPR050326">
    <property type="entry name" value="NAD_dep_DNA_ligaseB"/>
</dbReference>
<dbReference type="GeneID" id="26794613"/>
<dbReference type="PANTHER" id="PTHR47810:SF1">
    <property type="entry name" value="DNA LIGASE B"/>
    <property type="match status" value="1"/>
</dbReference>
<reference evidence="10" key="1">
    <citation type="submission" date="2015-08" db="EMBL/GenBank/DDBJ databases">
        <title>Cronobacter phage Dev-CD-23823.</title>
        <authorList>
            <person name="Kajsik M."/>
            <person name="Drahovska H."/>
        </authorList>
    </citation>
    <scope>NUCLEOTIDE SEQUENCE [LARGE SCALE GENOMIC DNA]</scope>
</reference>
<evidence type="ECO:0000256" key="5">
    <source>
        <dbReference type="ARBA" id="ARBA00022705"/>
    </source>
</evidence>
<dbReference type="InterPro" id="IPR012310">
    <property type="entry name" value="DNA_ligase_ATP-dep_cent"/>
</dbReference>
<feature type="domain" description="ATP-dependent DNA ligase family profile" evidence="8">
    <location>
        <begin position="131"/>
        <end position="212"/>
    </location>
</feature>
<evidence type="ECO:0000256" key="4">
    <source>
        <dbReference type="ARBA" id="ARBA00022598"/>
    </source>
</evidence>
<evidence type="ECO:0000256" key="1">
    <source>
        <dbReference type="ARBA" id="ARBA00001968"/>
    </source>
</evidence>
<dbReference type="RefSeq" id="YP_009223393.1">
    <property type="nucleotide sequence ID" value="NC_029070.1"/>
</dbReference>
<dbReference type="Proteomes" id="UP000203587">
    <property type="component" value="Segment"/>
</dbReference>
<keyword evidence="7" id="KW-0234">DNA repair</keyword>
<comment type="similarity">
    <text evidence="2">Belongs to the ATP-dependent DNA ligase family.</text>
</comment>
<evidence type="ECO:0000256" key="2">
    <source>
        <dbReference type="ARBA" id="ARBA00007572"/>
    </source>
</evidence>
<keyword evidence="5" id="KW-0235">DNA replication</keyword>
<dbReference type="InterPro" id="IPR012340">
    <property type="entry name" value="NA-bd_OB-fold"/>
</dbReference>
<dbReference type="EMBL" id="LN878149">
    <property type="protein sequence ID" value="CUH74594.1"/>
    <property type="molecule type" value="Genomic_DNA"/>
</dbReference>
<dbReference type="OrthoDB" id="4135at10239"/>
<sequence>MAKLTVMKGTKYDRKRLLQWLEEDGAVVVQTKRDEIRCKVNIDDDNVVTYTSAQGKPLYNLSCFDAMWVHVATSSGIYEFDTGVCVNESFDLTKRTVRASKKQYDLTGNSIHTIEDKKKGYYFSGTLEARFYLYDLPTAKAPYENRRIVMCELASLFPELYVPETYIATSEYDVDEYYRHMVEAGHEGTMIKRVDYDYVYGRTVCWMKMKPEEERDGEVIGYVEGQGKYEGLIGSVKVRFVDGSTTAISGMSDGLRADISERREEYIGRIVEVRFMQRDSDGGYRHPRFYRWHPDKDTLEGSE</sequence>
<organism evidence="9 10">
    <name type="scientific">Cronobacter phage Dev-CD-23823</name>
    <dbReference type="NCBI Taxonomy" id="1712539"/>
    <lineage>
        <taxon>Viruses</taxon>
        <taxon>Duplodnaviria</taxon>
        <taxon>Heunggongvirae</taxon>
        <taxon>Uroviricota</taxon>
        <taxon>Caudoviricetes</taxon>
        <taxon>Autographivirales</taxon>
        <taxon>Autonotataviridae</taxon>
        <taxon>Melnykvirinae</taxon>
        <taxon>Cronosvirus</taxon>
        <taxon>Cronosvirus DevCD23823</taxon>
    </lineage>
</organism>
<dbReference type="PANTHER" id="PTHR47810">
    <property type="entry name" value="DNA LIGASE"/>
    <property type="match status" value="1"/>
</dbReference>
<keyword evidence="4 9" id="KW-0436">Ligase</keyword>
<name>A0A0K8IXB0_9CAUD</name>
<evidence type="ECO:0000313" key="10">
    <source>
        <dbReference type="Proteomes" id="UP000203587"/>
    </source>
</evidence>
<evidence type="ECO:0000256" key="6">
    <source>
        <dbReference type="ARBA" id="ARBA00022763"/>
    </source>
</evidence>
<evidence type="ECO:0000313" key="9">
    <source>
        <dbReference type="EMBL" id="CUH74594.1"/>
    </source>
</evidence>
<dbReference type="GO" id="GO:0006281">
    <property type="term" value="P:DNA repair"/>
    <property type="evidence" value="ECO:0007669"/>
    <property type="project" value="UniProtKB-KW"/>
</dbReference>